<name>A0ABX6TND9_9SPHI</name>
<sequence length="184" mass="20641">MMAAVFLFLGCKKDEPVAKIPYDLTIEGGISTYTTWQFIRLTKPATLDQDNVTPVSNATVSINDGQNDIPFKEISSTGIYSGEVVQNKNFFKGYTLTVIYNNKKYMATDTLQPVLPIDASYVPAVVTSRNGGYRLTIPKHTFSTSIAQKWLILVQGKTWIENKFDESFPFSYSHVFGTRMPCIL</sequence>
<keyword evidence="2" id="KW-1185">Reference proteome</keyword>
<dbReference type="InterPro" id="IPR025345">
    <property type="entry name" value="DUF4249"/>
</dbReference>
<dbReference type="Pfam" id="PF14054">
    <property type="entry name" value="DUF4249"/>
    <property type="match status" value="1"/>
</dbReference>
<dbReference type="Proteomes" id="UP000516439">
    <property type="component" value="Chromosome"/>
</dbReference>
<organism evidence="1 2">
    <name type="scientific">Pedobacter riviphilus</name>
    <dbReference type="NCBI Taxonomy" id="2766984"/>
    <lineage>
        <taxon>Bacteria</taxon>
        <taxon>Pseudomonadati</taxon>
        <taxon>Bacteroidota</taxon>
        <taxon>Sphingobacteriia</taxon>
        <taxon>Sphingobacteriales</taxon>
        <taxon>Sphingobacteriaceae</taxon>
        <taxon>Pedobacter</taxon>
    </lineage>
</organism>
<reference evidence="1 2" key="1">
    <citation type="submission" date="2020-09" db="EMBL/GenBank/DDBJ databases">
        <title>Pedobacter sp. SW-16 isolated from soil near Yeocheon.</title>
        <authorList>
            <person name="Im H.S."/>
            <person name="Joung Y."/>
            <person name="Lee S.-S."/>
        </authorList>
    </citation>
    <scope>NUCLEOTIDE SEQUENCE [LARGE SCALE GENOMIC DNA]</scope>
    <source>
        <strain evidence="1 2">SW-16</strain>
    </source>
</reference>
<evidence type="ECO:0000313" key="1">
    <source>
        <dbReference type="EMBL" id="QNR86807.1"/>
    </source>
</evidence>
<accession>A0ABX6TND9</accession>
<protein>
    <submittedName>
        <fullName evidence="1">DUF4249 family protein</fullName>
    </submittedName>
</protein>
<proteinExistence type="predicted"/>
<evidence type="ECO:0000313" key="2">
    <source>
        <dbReference type="Proteomes" id="UP000516439"/>
    </source>
</evidence>
<dbReference type="RefSeq" id="WP_190328877.1">
    <property type="nucleotide sequence ID" value="NZ_CP061171.1"/>
</dbReference>
<gene>
    <name evidence="1" type="ORF">H9N25_10665</name>
</gene>
<dbReference type="EMBL" id="CP061171">
    <property type="protein sequence ID" value="QNR86807.1"/>
    <property type="molecule type" value="Genomic_DNA"/>
</dbReference>